<dbReference type="PANTHER" id="PTHR12631">
    <property type="entry name" value="ALPHA-L-IDURONIDASE"/>
    <property type="match status" value="1"/>
</dbReference>
<evidence type="ECO:0000259" key="4">
    <source>
        <dbReference type="Pfam" id="PF01229"/>
    </source>
</evidence>
<evidence type="ECO:0000256" key="1">
    <source>
        <dbReference type="ARBA" id="ARBA00008875"/>
    </source>
</evidence>
<keyword evidence="3" id="KW-0326">Glycosidase</keyword>
<dbReference type="AlphaFoldDB" id="A0A951UAL8"/>
<dbReference type="Pfam" id="PF01229">
    <property type="entry name" value="Glyco_hydro_39"/>
    <property type="match status" value="1"/>
</dbReference>
<sequence>MRHLQTRFWKLLGLALTSSLLVVFIYTQPSFLKDIGMRLSGTQAAAVSTKPIPQTYFGMHIAEPFRIPWPAVPIGSWRLWDTSSAAGLPFWPHLEREKGQWDFRTLDDCVKLASEKGVDLIYTMALTPKWAAARNDSSPYGDGPTAAEPKNLDDWRNFVRTVATRYKGKIQYYEIWNEPNLKHFFSGSIDQLVTLAREAYTIIKEVDPAAKVVSPSLYSDYGALPWLDEYFAKGGGNYADIIGAHFYIANDKPPEESLPLIRKVQQVIAKHKLEQKPFWNTETGYGNKQDNAFYSDEQSMAYVARMYLLNWASGIERFYWYAWDNRNVVTMLMVKEDNQTLTGAAKAYGEIQKWLVGSQMKKCQPDFRNTWTCELVQESGKPAWVVWNSQRDDLSFKVPENYEVQQVQNLYGEKTELGRDRILKIGSLPVLLSQ</sequence>
<dbReference type="InterPro" id="IPR049166">
    <property type="entry name" value="GH39_cat"/>
</dbReference>
<reference evidence="5" key="1">
    <citation type="submission" date="2021-05" db="EMBL/GenBank/DDBJ databases">
        <authorList>
            <person name="Pietrasiak N."/>
            <person name="Ward R."/>
            <person name="Stajich J.E."/>
            <person name="Kurbessoian T."/>
        </authorList>
    </citation>
    <scope>NUCLEOTIDE SEQUENCE</scope>
    <source>
        <strain evidence="5">CPER-KK1</strain>
    </source>
</reference>
<reference evidence="5" key="2">
    <citation type="journal article" date="2022" name="Microbiol. Resour. Announc.">
        <title>Metagenome Sequencing to Explore Phylogenomics of Terrestrial Cyanobacteria.</title>
        <authorList>
            <person name="Ward R.D."/>
            <person name="Stajich J.E."/>
            <person name="Johansen J.R."/>
            <person name="Huntemann M."/>
            <person name="Clum A."/>
            <person name="Foster B."/>
            <person name="Foster B."/>
            <person name="Roux S."/>
            <person name="Palaniappan K."/>
            <person name="Varghese N."/>
            <person name="Mukherjee S."/>
            <person name="Reddy T.B.K."/>
            <person name="Daum C."/>
            <person name="Copeland A."/>
            <person name="Chen I.A."/>
            <person name="Ivanova N.N."/>
            <person name="Kyrpides N.C."/>
            <person name="Shapiro N."/>
            <person name="Eloe-Fadrosh E.A."/>
            <person name="Pietrasiak N."/>
        </authorList>
    </citation>
    <scope>NUCLEOTIDE SEQUENCE</scope>
    <source>
        <strain evidence="5">CPER-KK1</strain>
    </source>
</reference>
<evidence type="ECO:0000313" key="6">
    <source>
        <dbReference type="Proteomes" id="UP000753908"/>
    </source>
</evidence>
<accession>A0A951UAL8</accession>
<dbReference type="Proteomes" id="UP000753908">
    <property type="component" value="Unassembled WGS sequence"/>
</dbReference>
<name>A0A951UAL8_9CYAN</name>
<organism evidence="5 6">
    <name type="scientific">Symplocastrum torsivum CPER-KK1</name>
    <dbReference type="NCBI Taxonomy" id="450513"/>
    <lineage>
        <taxon>Bacteria</taxon>
        <taxon>Bacillati</taxon>
        <taxon>Cyanobacteriota</taxon>
        <taxon>Cyanophyceae</taxon>
        <taxon>Oscillatoriophycideae</taxon>
        <taxon>Oscillatoriales</taxon>
        <taxon>Microcoleaceae</taxon>
        <taxon>Symplocastrum</taxon>
    </lineage>
</organism>
<dbReference type="SUPFAM" id="SSF51445">
    <property type="entry name" value="(Trans)glycosidases"/>
    <property type="match status" value="1"/>
</dbReference>
<evidence type="ECO:0000313" key="5">
    <source>
        <dbReference type="EMBL" id="MBW4544666.1"/>
    </source>
</evidence>
<evidence type="ECO:0000256" key="2">
    <source>
        <dbReference type="ARBA" id="ARBA00022801"/>
    </source>
</evidence>
<dbReference type="InterPro" id="IPR051923">
    <property type="entry name" value="Glycosyl_Hydrolase_39"/>
</dbReference>
<dbReference type="PANTHER" id="PTHR12631:SF10">
    <property type="entry name" value="BETA-XYLOSIDASE-LIKE PROTEIN-RELATED"/>
    <property type="match status" value="1"/>
</dbReference>
<dbReference type="EMBL" id="JAHHIF010000010">
    <property type="protein sequence ID" value="MBW4544666.1"/>
    <property type="molecule type" value="Genomic_DNA"/>
</dbReference>
<comment type="caution">
    <text evidence="5">The sequence shown here is derived from an EMBL/GenBank/DDBJ whole genome shotgun (WGS) entry which is preliminary data.</text>
</comment>
<feature type="domain" description="Glycosyl hydrolases family 39 N-terminal catalytic" evidence="4">
    <location>
        <begin position="100"/>
        <end position="306"/>
    </location>
</feature>
<proteinExistence type="inferred from homology"/>
<gene>
    <name evidence="5" type="ORF">KME25_09520</name>
</gene>
<dbReference type="Gene3D" id="3.20.20.80">
    <property type="entry name" value="Glycosidases"/>
    <property type="match status" value="1"/>
</dbReference>
<keyword evidence="2" id="KW-0378">Hydrolase</keyword>
<dbReference type="InterPro" id="IPR017853">
    <property type="entry name" value="GH"/>
</dbReference>
<dbReference type="GO" id="GO:0004553">
    <property type="term" value="F:hydrolase activity, hydrolyzing O-glycosyl compounds"/>
    <property type="evidence" value="ECO:0007669"/>
    <property type="project" value="TreeGrafter"/>
</dbReference>
<protein>
    <recommendedName>
        <fullName evidence="4">Glycosyl hydrolases family 39 N-terminal catalytic domain-containing protein</fullName>
    </recommendedName>
</protein>
<evidence type="ECO:0000256" key="3">
    <source>
        <dbReference type="ARBA" id="ARBA00023295"/>
    </source>
</evidence>
<comment type="similarity">
    <text evidence="1">Belongs to the glycosyl hydrolase 39 family.</text>
</comment>